<name>F8ABU8_THEID</name>
<dbReference type="PATRIC" id="fig|667014.3.peg.702"/>
<dbReference type="FunCoup" id="F8ABU8">
    <property type="interactions" value="27"/>
</dbReference>
<reference evidence="2 3" key="2">
    <citation type="journal article" date="2012" name="Stand. Genomic Sci.">
        <title>Complete genome sequence of the thermophilic sulfate-reducing ocean bacterium Thermodesulfatator indicus type strain (CIR29812(T)).</title>
        <authorList>
            <person name="Anderson I."/>
            <person name="Saunders E."/>
            <person name="Lapidus A."/>
            <person name="Nolan M."/>
            <person name="Lucas S."/>
            <person name="Tice H."/>
            <person name="Del Rio T.G."/>
            <person name="Cheng J.F."/>
            <person name="Han C."/>
            <person name="Tapia R."/>
            <person name="Goodwin L.A."/>
            <person name="Pitluck S."/>
            <person name="Liolios K."/>
            <person name="Mavromatis K."/>
            <person name="Pagani I."/>
            <person name="Ivanova N."/>
            <person name="Mikhailova N."/>
            <person name="Pati A."/>
            <person name="Chen A."/>
            <person name="Palaniappan K."/>
            <person name="Land M."/>
            <person name="Hauser L."/>
            <person name="Jeffries C.D."/>
            <person name="Chang Y.J."/>
            <person name="Brambilla E.M."/>
            <person name="Rohde M."/>
            <person name="Spring S."/>
            <person name="Goker M."/>
            <person name="Detter J.C."/>
            <person name="Woyke T."/>
            <person name="Bristow J."/>
            <person name="Eisen J.A."/>
            <person name="Markowitz V."/>
            <person name="Hugenholtz P."/>
            <person name="Kyrpides N.C."/>
            <person name="Klenk H.P."/>
        </authorList>
    </citation>
    <scope>NUCLEOTIDE SEQUENCE [LARGE SCALE GENOMIC DNA]</scope>
    <source>
        <strain evidence="3">DSM 15286 / JCM 11887 / CIR29812</strain>
    </source>
</reference>
<dbReference type="InParanoid" id="F8ABU8"/>
<dbReference type="STRING" id="667014.Thein_0678"/>
<dbReference type="KEGG" id="tid:Thein_0678"/>
<evidence type="ECO:0000313" key="3">
    <source>
        <dbReference type="Proteomes" id="UP000006793"/>
    </source>
</evidence>
<protein>
    <submittedName>
        <fullName evidence="2">Glycerophosphoryl diester phosphodiesterase</fullName>
    </submittedName>
</protein>
<dbReference type="PANTHER" id="PTHR46211">
    <property type="entry name" value="GLYCEROPHOSPHORYL DIESTER PHOSPHODIESTERASE"/>
    <property type="match status" value="1"/>
</dbReference>
<keyword evidence="3" id="KW-1185">Reference proteome</keyword>
<dbReference type="AlphaFoldDB" id="F8ABU8"/>
<dbReference type="PROSITE" id="PS51704">
    <property type="entry name" value="GP_PDE"/>
    <property type="match status" value="1"/>
</dbReference>
<dbReference type="InterPro" id="IPR030395">
    <property type="entry name" value="GP_PDE_dom"/>
</dbReference>
<dbReference type="eggNOG" id="COG0584">
    <property type="taxonomic scope" value="Bacteria"/>
</dbReference>
<evidence type="ECO:0000313" key="2">
    <source>
        <dbReference type="EMBL" id="AEH44558.1"/>
    </source>
</evidence>
<organism evidence="2 3">
    <name type="scientific">Thermodesulfatator indicus (strain DSM 15286 / JCM 11887 / CIR29812)</name>
    <dbReference type="NCBI Taxonomy" id="667014"/>
    <lineage>
        <taxon>Bacteria</taxon>
        <taxon>Pseudomonadati</taxon>
        <taxon>Thermodesulfobacteriota</taxon>
        <taxon>Thermodesulfobacteria</taxon>
        <taxon>Thermodesulfobacteriales</taxon>
        <taxon>Thermodesulfatatoraceae</taxon>
        <taxon>Thermodesulfatator</taxon>
    </lineage>
</organism>
<dbReference type="PaxDb" id="667014-Thein_0678"/>
<dbReference type="PANTHER" id="PTHR46211:SF1">
    <property type="entry name" value="GLYCEROPHOSPHODIESTER PHOSPHODIESTERASE, CYTOPLASMIC"/>
    <property type="match status" value="1"/>
</dbReference>
<gene>
    <name evidence="2" type="ordered locus">Thein_0678</name>
</gene>
<dbReference type="EMBL" id="CP002683">
    <property type="protein sequence ID" value="AEH44558.1"/>
    <property type="molecule type" value="Genomic_DNA"/>
</dbReference>
<dbReference type="RefSeq" id="WP_013907303.1">
    <property type="nucleotide sequence ID" value="NC_015681.1"/>
</dbReference>
<dbReference type="Gene3D" id="3.20.20.190">
    <property type="entry name" value="Phosphatidylinositol (PI) phosphodiesterase"/>
    <property type="match status" value="1"/>
</dbReference>
<dbReference type="SUPFAM" id="SSF51695">
    <property type="entry name" value="PLC-like phosphodiesterases"/>
    <property type="match status" value="1"/>
</dbReference>
<proteinExistence type="predicted"/>
<feature type="domain" description="GP-PDE" evidence="1">
    <location>
        <begin position="3"/>
        <end position="242"/>
    </location>
</feature>
<dbReference type="Pfam" id="PF03009">
    <property type="entry name" value="GDPD"/>
    <property type="match status" value="1"/>
</dbReference>
<reference evidence="3" key="1">
    <citation type="submission" date="2011-04" db="EMBL/GenBank/DDBJ databases">
        <title>The complete genome of Thermodesulfatator indicus DSM 15286.</title>
        <authorList>
            <person name="Lucas S."/>
            <person name="Copeland A."/>
            <person name="Lapidus A."/>
            <person name="Bruce D."/>
            <person name="Goodwin L."/>
            <person name="Pitluck S."/>
            <person name="Peters L."/>
            <person name="Kyrpides N."/>
            <person name="Mavromatis K."/>
            <person name="Pagani I."/>
            <person name="Ivanova N."/>
            <person name="Saunders L."/>
            <person name="Detter J.C."/>
            <person name="Tapia R."/>
            <person name="Han C."/>
            <person name="Land M."/>
            <person name="Hauser L."/>
            <person name="Markowitz V."/>
            <person name="Cheng J.-F."/>
            <person name="Hugenholtz P."/>
            <person name="Woyke T."/>
            <person name="Wu D."/>
            <person name="Spring S."/>
            <person name="Schroeder M."/>
            <person name="Brambilla E."/>
            <person name="Klenk H.-P."/>
            <person name="Eisen J.A."/>
        </authorList>
    </citation>
    <scope>NUCLEOTIDE SEQUENCE [LARGE SCALE GENOMIC DNA]</scope>
    <source>
        <strain evidence="3">DSM 15286 / JCM 11887 / CIR29812</strain>
    </source>
</reference>
<evidence type="ECO:0000259" key="1">
    <source>
        <dbReference type="PROSITE" id="PS51704"/>
    </source>
</evidence>
<dbReference type="InterPro" id="IPR017946">
    <property type="entry name" value="PLC-like_Pdiesterase_TIM-brl"/>
</dbReference>
<accession>F8ABU8</accession>
<dbReference type="GO" id="GO:0008081">
    <property type="term" value="F:phosphoric diester hydrolase activity"/>
    <property type="evidence" value="ECO:0007669"/>
    <property type="project" value="InterPro"/>
</dbReference>
<dbReference type="HOGENOM" id="CLU_030006_3_5_0"/>
<dbReference type="OrthoDB" id="384721at2"/>
<dbReference type="Proteomes" id="UP000006793">
    <property type="component" value="Chromosome"/>
</dbReference>
<dbReference type="GO" id="GO:0006629">
    <property type="term" value="P:lipid metabolic process"/>
    <property type="evidence" value="ECO:0007669"/>
    <property type="project" value="InterPro"/>
</dbReference>
<sequence>MDIKIIAHRGASYYAPENTIAAFYIAQELQADGIELDVHLTKDNKLVVIHDKTTERTGDKNVIVSKATLEELKAIDVGSWFGPQFKGEKIPTLEEVINKFRDLEIYIEIKSGKEAAFPLFSALEKVKEKERLMVFSFDYSFLLEWQKFNKNVRTLWIVEYGYNISEDEPIERIIEKIEYINLTGISTDSNLDIWEKHAFKIVSKKLYWNVWTIDDEDIAKKFSKMGVNSITTNIPDKIRKVLKGKNF</sequence>